<dbReference type="GO" id="GO:0072686">
    <property type="term" value="C:mitotic spindle"/>
    <property type="evidence" value="ECO:0007669"/>
    <property type="project" value="Ensembl"/>
</dbReference>
<dbReference type="PANTHER" id="PTHR31667:SF2">
    <property type="entry name" value="SPERM EQUATORIAL SEGMENT PROTEIN 1"/>
    <property type="match status" value="1"/>
</dbReference>
<feature type="signal peptide" evidence="10">
    <location>
        <begin position="1"/>
        <end position="19"/>
    </location>
</feature>
<feature type="region of interest" description="Disordered" evidence="9">
    <location>
        <begin position="48"/>
        <end position="113"/>
    </location>
</feature>
<evidence type="ECO:0000256" key="5">
    <source>
        <dbReference type="ARBA" id="ARBA00022729"/>
    </source>
</evidence>
<dbReference type="GO" id="GO:0007342">
    <property type="term" value="P:fusion of sperm to egg plasma membrane involved in single fertilization"/>
    <property type="evidence" value="ECO:0007669"/>
    <property type="project" value="InterPro"/>
</dbReference>
<organism evidence="11 12">
    <name type="scientific">Oryctolagus cuniculus</name>
    <name type="common">Rabbit</name>
    <dbReference type="NCBI Taxonomy" id="9986"/>
    <lineage>
        <taxon>Eukaryota</taxon>
        <taxon>Metazoa</taxon>
        <taxon>Chordata</taxon>
        <taxon>Craniata</taxon>
        <taxon>Vertebrata</taxon>
        <taxon>Euteleostomi</taxon>
        <taxon>Mammalia</taxon>
        <taxon>Eutheria</taxon>
        <taxon>Euarchontoglires</taxon>
        <taxon>Glires</taxon>
        <taxon>Lagomorpha</taxon>
        <taxon>Leporidae</taxon>
        <taxon>Oryctolagus</taxon>
    </lineage>
</organism>
<feature type="compositionally biased region" description="Polar residues" evidence="9">
    <location>
        <begin position="63"/>
        <end position="88"/>
    </location>
</feature>
<evidence type="ECO:0000313" key="11">
    <source>
        <dbReference type="Ensembl" id="ENSOCUP00000022430.3"/>
    </source>
</evidence>
<dbReference type="GO" id="GO:0007340">
    <property type="term" value="P:acrosome reaction"/>
    <property type="evidence" value="ECO:0007669"/>
    <property type="project" value="InterPro"/>
</dbReference>
<feature type="chain" id="PRO_5023861325" description="Sperm equatorial segment protein 1" evidence="10">
    <location>
        <begin position="20"/>
        <end position="344"/>
    </location>
</feature>
<dbReference type="GO" id="GO:0001669">
    <property type="term" value="C:acrosomal vesicle"/>
    <property type="evidence" value="ECO:0007669"/>
    <property type="project" value="UniProtKB-SubCell"/>
</dbReference>
<dbReference type="GeneTree" id="ENSGT00390000005362"/>
<protein>
    <recommendedName>
        <fullName evidence="3">Sperm equatorial segment protein 1</fullName>
    </recommendedName>
</protein>
<keyword evidence="12" id="KW-1185">Reference proteome</keyword>
<name>G1TZA8_RABIT</name>
<evidence type="ECO:0000256" key="7">
    <source>
        <dbReference type="ARBA" id="ARBA00023329"/>
    </source>
</evidence>
<evidence type="ECO:0000256" key="10">
    <source>
        <dbReference type="SAM" id="SignalP"/>
    </source>
</evidence>
<evidence type="ECO:0000256" key="6">
    <source>
        <dbReference type="ARBA" id="ARBA00023180"/>
    </source>
</evidence>
<dbReference type="AlphaFoldDB" id="G1TZA8"/>
<keyword evidence="6" id="KW-0325">Glycoprotein</keyword>
<reference evidence="11" key="2">
    <citation type="submission" date="2025-08" db="UniProtKB">
        <authorList>
            <consortium name="Ensembl"/>
        </authorList>
    </citation>
    <scope>IDENTIFICATION</scope>
    <source>
        <strain evidence="11">Thorbecke</strain>
    </source>
</reference>
<dbReference type="STRING" id="9986.ENSOCUP00000022430"/>
<evidence type="ECO:0000256" key="1">
    <source>
        <dbReference type="ARBA" id="ARBA00003615"/>
    </source>
</evidence>
<comment type="subcellular location">
    <subcellularLocation>
        <location evidence="2">Cytoplasmic vesicle</location>
        <location evidence="2">Secretory vesicle</location>
        <location evidence="2">Acrosome</location>
    </subcellularLocation>
</comment>
<reference evidence="11" key="3">
    <citation type="submission" date="2025-09" db="UniProtKB">
        <authorList>
            <consortium name="Ensembl"/>
        </authorList>
    </citation>
    <scope>IDENTIFICATION</scope>
    <source>
        <strain evidence="11">Thorbecke</strain>
    </source>
</reference>
<comment type="similarity">
    <text evidence="8">Belongs to the SPESP1 family.</text>
</comment>
<dbReference type="InParanoid" id="G1TZA8"/>
<dbReference type="eggNOG" id="ENOG502SG7W">
    <property type="taxonomic scope" value="Eukaryota"/>
</dbReference>
<dbReference type="PANTHER" id="PTHR31667">
    <property type="entry name" value="SPERM EQUATORIAL SEGMENT PROTEIN 1"/>
    <property type="match status" value="1"/>
</dbReference>
<dbReference type="InterPro" id="IPR026743">
    <property type="entry name" value="Equatorial_segment"/>
</dbReference>
<keyword evidence="4" id="KW-0217">Developmental protein</keyword>
<dbReference type="Bgee" id="ENSOCUG00000025748">
    <property type="expression patterns" value="Expressed in testis and 6 other cell types or tissues"/>
</dbReference>
<evidence type="ECO:0000256" key="8">
    <source>
        <dbReference type="ARBA" id="ARBA00025763"/>
    </source>
</evidence>
<dbReference type="Proteomes" id="UP000001811">
    <property type="component" value="Unplaced"/>
</dbReference>
<sequence>MKPFVLLVALLLWPASVPAFPGITVTPDEEQNLNHYVQVLENLLLSVPTRDQGREKKSKSPRNDYSTGSRASKEVTTSAPPAESSTENDVLINPVSEETTSSPPRGFTLEIPKKKRTQSTAFWSIKPNNVSVVLHAEEPYIEKEEPEPEPEPEPVTKTTVATTSTTEVFTSLPGTTLTRSTEMAMSTESEDVPQLSGEYDIEKLEEPTNERHSTLDYDEILRKISDMKLQVRRAPFFDNSNPEYREDIIASKEHLKRSLALAEAAEHKLQKMYQSRLISVGQASSEASDVETVINMLYNSRYKLSEYFDIKYIPPEMREKATTVFNTLKNMCRSRKLKTLLESY</sequence>
<proteinExistence type="inferred from homology"/>
<keyword evidence="5 10" id="KW-0732">Signal</keyword>
<dbReference type="Ensembl" id="ENSOCUT00000021670.3">
    <property type="protein sequence ID" value="ENSOCUP00000022430.3"/>
    <property type="gene ID" value="ENSOCUG00000025748.3"/>
</dbReference>
<dbReference type="Pfam" id="PF15754">
    <property type="entry name" value="SPESP1"/>
    <property type="match status" value="1"/>
</dbReference>
<evidence type="ECO:0000313" key="12">
    <source>
        <dbReference type="Proteomes" id="UP000001811"/>
    </source>
</evidence>
<reference evidence="11 12" key="1">
    <citation type="journal article" date="2011" name="Nature">
        <title>A high-resolution map of human evolutionary constraint using 29 mammals.</title>
        <authorList>
            <person name="Lindblad-Toh K."/>
            <person name="Garber M."/>
            <person name="Zuk O."/>
            <person name="Lin M.F."/>
            <person name="Parker B.J."/>
            <person name="Washietl S."/>
            <person name="Kheradpour P."/>
            <person name="Ernst J."/>
            <person name="Jordan G."/>
            <person name="Mauceli E."/>
            <person name="Ward L.D."/>
            <person name="Lowe C.B."/>
            <person name="Holloway A.K."/>
            <person name="Clamp M."/>
            <person name="Gnerre S."/>
            <person name="Alfoldi J."/>
            <person name="Beal K."/>
            <person name="Chang J."/>
            <person name="Clawson H."/>
            <person name="Cuff J."/>
            <person name="Di Palma F."/>
            <person name="Fitzgerald S."/>
            <person name="Flicek P."/>
            <person name="Guttman M."/>
            <person name="Hubisz M.J."/>
            <person name="Jaffe D.B."/>
            <person name="Jungreis I."/>
            <person name="Kent W.J."/>
            <person name="Kostka D."/>
            <person name="Lara M."/>
            <person name="Martins A.L."/>
            <person name="Massingham T."/>
            <person name="Moltke I."/>
            <person name="Raney B.J."/>
            <person name="Rasmussen M.D."/>
            <person name="Robinson J."/>
            <person name="Stark A."/>
            <person name="Vilella A.J."/>
            <person name="Wen J."/>
            <person name="Xie X."/>
            <person name="Zody M.C."/>
            <person name="Baldwin J."/>
            <person name="Bloom T."/>
            <person name="Chin C.W."/>
            <person name="Heiman D."/>
            <person name="Nicol R."/>
            <person name="Nusbaum C."/>
            <person name="Young S."/>
            <person name="Wilkinson J."/>
            <person name="Worley K.C."/>
            <person name="Kovar C.L."/>
            <person name="Muzny D.M."/>
            <person name="Gibbs R.A."/>
            <person name="Cree A."/>
            <person name="Dihn H.H."/>
            <person name="Fowler G."/>
            <person name="Jhangiani S."/>
            <person name="Joshi V."/>
            <person name="Lee S."/>
            <person name="Lewis L.R."/>
            <person name="Nazareth L.V."/>
            <person name="Okwuonu G."/>
            <person name="Santibanez J."/>
            <person name="Warren W.C."/>
            <person name="Mardis E.R."/>
            <person name="Weinstock G.M."/>
            <person name="Wilson R.K."/>
            <person name="Delehaunty K."/>
            <person name="Dooling D."/>
            <person name="Fronik C."/>
            <person name="Fulton L."/>
            <person name="Fulton B."/>
            <person name="Graves T."/>
            <person name="Minx P."/>
            <person name="Sodergren E."/>
            <person name="Birney E."/>
            <person name="Margulies E.H."/>
            <person name="Herrero J."/>
            <person name="Green E.D."/>
            <person name="Haussler D."/>
            <person name="Siepel A."/>
            <person name="Goldman N."/>
            <person name="Pollard K.S."/>
            <person name="Pedersen J.S."/>
            <person name="Lander E.S."/>
            <person name="Kellis M."/>
        </authorList>
    </citation>
    <scope>NUCLEOTIDE SEQUENCE [LARGE SCALE GENOMIC DNA]</scope>
    <source>
        <strain evidence="12">Thorbecke</strain>
    </source>
</reference>
<gene>
    <name evidence="11" type="primary">SPESP1</name>
</gene>
<evidence type="ECO:0000256" key="2">
    <source>
        <dbReference type="ARBA" id="ARBA00004218"/>
    </source>
</evidence>
<keyword evidence="7" id="KW-0968">Cytoplasmic vesicle</keyword>
<evidence type="ECO:0000256" key="3">
    <source>
        <dbReference type="ARBA" id="ARBA00020783"/>
    </source>
</evidence>
<dbReference type="PaxDb" id="9986-ENSOCUP00000022430"/>
<dbReference type="FunCoup" id="G1TZA8">
    <property type="interactions" value="83"/>
</dbReference>
<dbReference type="HOGENOM" id="CLU_787463_0_0_1"/>
<evidence type="ECO:0000256" key="9">
    <source>
        <dbReference type="SAM" id="MobiDB-lite"/>
    </source>
</evidence>
<dbReference type="GO" id="GO:0045171">
    <property type="term" value="C:intercellular bridge"/>
    <property type="evidence" value="ECO:0007669"/>
    <property type="project" value="Ensembl"/>
</dbReference>
<comment type="function">
    <text evidence="1">Involved in fertilization ability of sperm.</text>
</comment>
<accession>G1TZA8</accession>
<evidence type="ECO:0000256" key="4">
    <source>
        <dbReference type="ARBA" id="ARBA00022473"/>
    </source>
</evidence>
<feature type="region of interest" description="Disordered" evidence="9">
    <location>
        <begin position="141"/>
        <end position="163"/>
    </location>
</feature>